<dbReference type="Proteomes" id="UP000004117">
    <property type="component" value="Unassembled WGS sequence"/>
</dbReference>
<feature type="transmembrane region" description="Helical" evidence="1">
    <location>
        <begin position="21"/>
        <end position="43"/>
    </location>
</feature>
<keyword evidence="1" id="KW-0812">Transmembrane</keyword>
<protein>
    <submittedName>
        <fullName evidence="2">Uncharacterized protein</fullName>
    </submittedName>
</protein>
<gene>
    <name evidence="2" type="ORF">HMPREF1336_02530</name>
</gene>
<accession>A0AAV3GIC6</accession>
<comment type="caution">
    <text evidence="2">The sequence shown here is derived from an EMBL/GenBank/DDBJ whole genome shotgun (WGS) entry which is preliminary data.</text>
</comment>
<keyword evidence="1" id="KW-1133">Transmembrane helix</keyword>
<name>A0AAV3GIC6_ENTFL</name>
<organism evidence="2 3">
    <name type="scientific">Enterococcus faecalis ERV63</name>
    <dbReference type="NCBI Taxonomy" id="1134793"/>
    <lineage>
        <taxon>Bacteria</taxon>
        <taxon>Bacillati</taxon>
        <taxon>Bacillota</taxon>
        <taxon>Bacilli</taxon>
        <taxon>Lactobacillales</taxon>
        <taxon>Enterococcaceae</taxon>
        <taxon>Enterococcus</taxon>
    </lineage>
</organism>
<sequence length="94" mass="10515">MPKSCATKQMMVPIKNVDIAVMYNFFELNLLINQALMGIIMPFTSRNPVVSHCTLEAEISNSFINVGKAVVKSVWFKIVQNVPISKTPTSNDRL</sequence>
<evidence type="ECO:0000313" key="2">
    <source>
        <dbReference type="EMBL" id="EJV14530.1"/>
    </source>
</evidence>
<proteinExistence type="predicted"/>
<evidence type="ECO:0000256" key="1">
    <source>
        <dbReference type="SAM" id="Phobius"/>
    </source>
</evidence>
<reference evidence="2 3" key="1">
    <citation type="submission" date="2012-04" db="EMBL/GenBank/DDBJ databases">
        <authorList>
            <person name="Weinstock G."/>
            <person name="Sodergren E."/>
            <person name="Lobos E.A."/>
            <person name="Fulton L."/>
            <person name="Fulton R."/>
            <person name="Courtney L."/>
            <person name="Fronick C."/>
            <person name="O'Laughlin M."/>
            <person name="Godfrey J."/>
            <person name="Wilson R.M."/>
            <person name="Miner T."/>
            <person name="Farmer C."/>
            <person name="Delehaunty K."/>
            <person name="Cordes M."/>
            <person name="Minx P."/>
            <person name="Tomlinson C."/>
            <person name="Chen J."/>
            <person name="Wollam A."/>
            <person name="Pepin K.H."/>
            <person name="Bhonagiri V."/>
            <person name="Zhang X."/>
            <person name="Suruliraj S."/>
            <person name="Warren W."/>
            <person name="Mitreva M."/>
            <person name="Mardis E.R."/>
            <person name="Wilson R.K."/>
        </authorList>
    </citation>
    <scope>NUCLEOTIDE SEQUENCE [LARGE SCALE GENOMIC DNA]</scope>
    <source>
        <strain evidence="2 3">ERV63</strain>
    </source>
</reference>
<keyword evidence="1" id="KW-0472">Membrane</keyword>
<dbReference type="EMBL" id="ALZR01000094">
    <property type="protein sequence ID" value="EJV14530.1"/>
    <property type="molecule type" value="Genomic_DNA"/>
</dbReference>
<evidence type="ECO:0000313" key="3">
    <source>
        <dbReference type="Proteomes" id="UP000004117"/>
    </source>
</evidence>
<dbReference type="AlphaFoldDB" id="A0AAV3GIC6"/>